<evidence type="ECO:0000313" key="1">
    <source>
        <dbReference type="EMBL" id="MBC4018358.1"/>
    </source>
</evidence>
<gene>
    <name evidence="1" type="ORF">H7965_24025</name>
</gene>
<dbReference type="RefSeq" id="WP_186773110.1">
    <property type="nucleotide sequence ID" value="NZ_JACOMF010000051.1"/>
</dbReference>
<reference evidence="1" key="1">
    <citation type="submission" date="2020-08" db="EMBL/GenBank/DDBJ databases">
        <authorList>
            <person name="Hu Y."/>
            <person name="Nguyen S.V."/>
            <person name="Li F."/>
            <person name="Fanning S."/>
        </authorList>
    </citation>
    <scope>NUCLEOTIDE SEQUENCE</scope>
    <source>
        <strain evidence="1">SYSU D8009</strain>
    </source>
</reference>
<keyword evidence="2" id="KW-1185">Reference proteome</keyword>
<comment type="caution">
    <text evidence="1">The sequence shown here is derived from an EMBL/GenBank/DDBJ whole genome shotgun (WGS) entry which is preliminary data.</text>
</comment>
<dbReference type="Proteomes" id="UP000600101">
    <property type="component" value="Unassembled WGS sequence"/>
</dbReference>
<proteinExistence type="predicted"/>
<name>A0A9X0UFY2_9PROT</name>
<dbReference type="EMBL" id="JACOMF010000051">
    <property type="protein sequence ID" value="MBC4018358.1"/>
    <property type="molecule type" value="Genomic_DNA"/>
</dbReference>
<organism evidence="1 2">
    <name type="scientific">Siccirubricoccus deserti</name>
    <dbReference type="NCBI Taxonomy" id="2013562"/>
    <lineage>
        <taxon>Bacteria</taxon>
        <taxon>Pseudomonadati</taxon>
        <taxon>Pseudomonadota</taxon>
        <taxon>Alphaproteobacteria</taxon>
        <taxon>Acetobacterales</taxon>
        <taxon>Roseomonadaceae</taxon>
        <taxon>Siccirubricoccus</taxon>
    </lineage>
</organism>
<dbReference type="AlphaFoldDB" id="A0A9X0UFY2"/>
<evidence type="ECO:0000313" key="2">
    <source>
        <dbReference type="Proteomes" id="UP000600101"/>
    </source>
</evidence>
<sequence length="77" mass="8476">MPSTEGTILLVQESRFRLLDARGRGRVFVLAAHAPLGPQDLPVLAGRRVRVEYEQAPGLLAGIARDLWMLDQGEARP</sequence>
<protein>
    <submittedName>
        <fullName evidence="1">Uncharacterized protein</fullName>
    </submittedName>
</protein>
<accession>A0A9X0UFY2</accession>